<evidence type="ECO:0000313" key="1">
    <source>
        <dbReference type="EMBL" id="GAA3892414.1"/>
    </source>
</evidence>
<dbReference type="InterPro" id="IPR016602">
    <property type="entry name" value="UCP012666"/>
</dbReference>
<dbReference type="PIRSF" id="PIRSF012666">
    <property type="entry name" value="UCP012666"/>
    <property type="match status" value="1"/>
</dbReference>
<dbReference type="Gene3D" id="3.30.590.20">
    <property type="match status" value="1"/>
</dbReference>
<dbReference type="InterPro" id="IPR014746">
    <property type="entry name" value="Gln_synth/guanido_kin_cat_dom"/>
</dbReference>
<comment type="caution">
    <text evidence="1">The sequence shown here is derived from an EMBL/GenBank/DDBJ whole genome shotgun (WGS) entry which is preliminary data.</text>
</comment>
<keyword evidence="1" id="KW-0436">Ligase</keyword>
<evidence type="ECO:0000313" key="2">
    <source>
        <dbReference type="Proteomes" id="UP001500827"/>
    </source>
</evidence>
<proteinExistence type="predicted"/>
<sequence length="473" mass="53261">MGQEIRGREFSGQDFARFRSRLALETQSLRNAFAAGQCSDAGPFIGLELELWLIDHNFFPAPHNQSFLERLADPCVVAELSQFNIEINAPVERIEGRCFHRMHEHLSETMRRCAANAHDDVDTVIAIGTLPTLRQQDLSLEAMTPSHRYQALNHEAMRLRGGIPLNIDIDCALPGGHPFLACFKHVMLEAAATSFQLHLQVPPDVLSRTYNASLVLTAPLVAIAANSPFLFGQPLWKETRIAIFEQSLQQSHGPDRVTLGTDYAGEDITELFEENLREYPILLPVEPRDPVRCYSCLRLQNGTIWRWVRPIVGFDPDGKPHIRIEQRVLPAGPTVRDMMANAALYFGAVRMLARDLDNPEMILPFALVRENFYEAARLGLDAEIHWLSGQRKRAIRDVLSDLVSLAAEGLAAQGMDDDLIDHYLSIISLRLAAGRNGAEWQLAHFNRHGDLHKLTAAYLENQRTGRPVHEWPL</sequence>
<dbReference type="PANTHER" id="PTHR36510">
    <property type="entry name" value="GLUTAMATE--CYSTEINE LIGASE 2-RELATED"/>
    <property type="match status" value="1"/>
</dbReference>
<reference evidence="2" key="1">
    <citation type="journal article" date="2019" name="Int. J. Syst. Evol. Microbiol.">
        <title>The Global Catalogue of Microorganisms (GCM) 10K type strain sequencing project: providing services to taxonomists for standard genome sequencing and annotation.</title>
        <authorList>
            <consortium name="The Broad Institute Genomics Platform"/>
            <consortium name="The Broad Institute Genome Sequencing Center for Infectious Disease"/>
            <person name="Wu L."/>
            <person name="Ma J."/>
        </authorList>
    </citation>
    <scope>NUCLEOTIDE SEQUENCE [LARGE SCALE GENOMIC DNA]</scope>
    <source>
        <strain evidence="2">JCM 17543</strain>
    </source>
</reference>
<gene>
    <name evidence="1" type="ORF">GCM10022276_09510</name>
</gene>
<dbReference type="RefSeq" id="WP_344698539.1">
    <property type="nucleotide sequence ID" value="NZ_BAABBM010000001.1"/>
</dbReference>
<dbReference type="SUPFAM" id="SSF55931">
    <property type="entry name" value="Glutamine synthetase/guanido kinase"/>
    <property type="match status" value="1"/>
</dbReference>
<keyword evidence="2" id="KW-1185">Reference proteome</keyword>
<organism evidence="1 2">
    <name type="scientific">Sphingomonas limnosediminicola</name>
    <dbReference type="NCBI Taxonomy" id="940133"/>
    <lineage>
        <taxon>Bacteria</taxon>
        <taxon>Pseudomonadati</taxon>
        <taxon>Pseudomonadota</taxon>
        <taxon>Alphaproteobacteria</taxon>
        <taxon>Sphingomonadales</taxon>
        <taxon>Sphingomonadaceae</taxon>
        <taxon>Sphingomonas</taxon>
    </lineage>
</organism>
<dbReference type="EMBL" id="BAABBM010000001">
    <property type="protein sequence ID" value="GAA3892414.1"/>
    <property type="molecule type" value="Genomic_DNA"/>
</dbReference>
<accession>A0ABP7L1R2</accession>
<dbReference type="PANTHER" id="PTHR36510:SF3">
    <property type="entry name" value="CONSERVED PROTEIN"/>
    <property type="match status" value="1"/>
</dbReference>
<protein>
    <submittedName>
        <fullName evidence="1">Glutamate-cysteine ligase family protein</fullName>
    </submittedName>
</protein>
<dbReference type="InterPro" id="IPR050141">
    <property type="entry name" value="GCL_type2/YbdK_subfam"/>
</dbReference>
<dbReference type="Pfam" id="PF04107">
    <property type="entry name" value="GCS2"/>
    <property type="match status" value="1"/>
</dbReference>
<dbReference type="InterPro" id="IPR006336">
    <property type="entry name" value="GCS2"/>
</dbReference>
<name>A0ABP7L1R2_9SPHN</name>
<dbReference type="GO" id="GO:0016874">
    <property type="term" value="F:ligase activity"/>
    <property type="evidence" value="ECO:0007669"/>
    <property type="project" value="UniProtKB-KW"/>
</dbReference>
<dbReference type="Proteomes" id="UP001500827">
    <property type="component" value="Unassembled WGS sequence"/>
</dbReference>